<dbReference type="OrthoDB" id="9804790at2"/>
<dbReference type="PRINTS" id="PR00069">
    <property type="entry name" value="ALDKETRDTASE"/>
</dbReference>
<evidence type="ECO:0000256" key="6">
    <source>
        <dbReference type="PIRSR" id="PIRSR000097-3"/>
    </source>
</evidence>
<gene>
    <name evidence="8" type="ORF">EV193_115111</name>
</gene>
<protein>
    <submittedName>
        <fullName evidence="8">Diketogulonate reductase-like aldo/keto reductase</fullName>
    </submittedName>
</protein>
<dbReference type="Proteomes" id="UP000294257">
    <property type="component" value="Unassembled WGS sequence"/>
</dbReference>
<dbReference type="RefSeq" id="WP_130348371.1">
    <property type="nucleotide sequence ID" value="NZ_SGWQ01000015.1"/>
</dbReference>
<dbReference type="InterPro" id="IPR036812">
    <property type="entry name" value="NAD(P)_OxRdtase_dom_sf"/>
</dbReference>
<dbReference type="CDD" id="cd19132">
    <property type="entry name" value="AKR_AKR5D1_E1"/>
    <property type="match status" value="1"/>
</dbReference>
<dbReference type="PANTHER" id="PTHR43827:SF3">
    <property type="entry name" value="NADP-DEPENDENT OXIDOREDUCTASE DOMAIN-CONTAINING PROTEIN"/>
    <property type="match status" value="1"/>
</dbReference>
<keyword evidence="3" id="KW-0560">Oxidoreductase</keyword>
<evidence type="ECO:0000256" key="5">
    <source>
        <dbReference type="PIRSR" id="PIRSR000097-2"/>
    </source>
</evidence>
<dbReference type="Pfam" id="PF00248">
    <property type="entry name" value="Aldo_ket_red"/>
    <property type="match status" value="1"/>
</dbReference>
<dbReference type="AlphaFoldDB" id="A0A4Q7KGE7"/>
<dbReference type="InterPro" id="IPR023210">
    <property type="entry name" value="NADP_OxRdtase_dom"/>
</dbReference>
<feature type="binding site" evidence="5">
    <location>
        <position position="109"/>
    </location>
    <ligand>
        <name>substrate</name>
    </ligand>
</feature>
<sequence>MTIAPTVKLRDGNEMPVLGFGTWPMDDAQSEVAVSEALRLGYRLVDTAAKYGNESGVGAGVRTSGVPREQVFVTTKLRGSQHGYDEALAGFEESRARLGLDYVDLYLIHWPLPGIDKYVDSWRAFVELRDRGLVRSIGVSNFTPDQMDRLTAETGVTPAVNQIEMHLDFPQDEMRAWHTEHDVVTESWRPFGRGPLSRKEVLDVAEARGCTPAQILLRWHHQLGAVPIPKSGNPERMAQNLAIFDFTLTEEEMTTLSAASQAVRLGGEPTTHVEL</sequence>
<evidence type="ECO:0000256" key="3">
    <source>
        <dbReference type="ARBA" id="ARBA00023002"/>
    </source>
</evidence>
<proteinExistence type="inferred from homology"/>
<dbReference type="FunFam" id="3.20.20.100:FF:000015">
    <property type="entry name" value="Oxidoreductase, aldo/keto reductase family"/>
    <property type="match status" value="1"/>
</dbReference>
<evidence type="ECO:0000313" key="8">
    <source>
        <dbReference type="EMBL" id="RZS31232.1"/>
    </source>
</evidence>
<evidence type="ECO:0000259" key="7">
    <source>
        <dbReference type="Pfam" id="PF00248"/>
    </source>
</evidence>
<evidence type="ECO:0000313" key="9">
    <source>
        <dbReference type="Proteomes" id="UP000294257"/>
    </source>
</evidence>
<dbReference type="PROSITE" id="PS00062">
    <property type="entry name" value="ALDOKETO_REDUCTASE_2"/>
    <property type="match status" value="1"/>
</dbReference>
<reference evidence="8 9" key="1">
    <citation type="submission" date="2019-02" db="EMBL/GenBank/DDBJ databases">
        <title>Genomic Encyclopedia of Type Strains, Phase IV (KMG-IV): sequencing the most valuable type-strain genomes for metagenomic binning, comparative biology and taxonomic classification.</title>
        <authorList>
            <person name="Goeker M."/>
        </authorList>
    </citation>
    <scope>NUCLEOTIDE SEQUENCE [LARGE SCALE GENOMIC DNA]</scope>
    <source>
        <strain evidence="8 9">DSM 101727</strain>
    </source>
</reference>
<dbReference type="GO" id="GO:0016616">
    <property type="term" value="F:oxidoreductase activity, acting on the CH-OH group of donors, NAD or NADP as acceptor"/>
    <property type="evidence" value="ECO:0007669"/>
    <property type="project" value="UniProtKB-ARBA"/>
</dbReference>
<name>A0A4Q7KGE7_9PSEU</name>
<dbReference type="PIRSF" id="PIRSF000097">
    <property type="entry name" value="AKR"/>
    <property type="match status" value="1"/>
</dbReference>
<dbReference type="InterPro" id="IPR018170">
    <property type="entry name" value="Aldo/ket_reductase_CS"/>
</dbReference>
<dbReference type="InterPro" id="IPR020471">
    <property type="entry name" value="AKR"/>
</dbReference>
<dbReference type="PROSITE" id="PS00798">
    <property type="entry name" value="ALDOKETO_REDUCTASE_1"/>
    <property type="match status" value="1"/>
</dbReference>
<dbReference type="Gene3D" id="3.20.20.100">
    <property type="entry name" value="NADP-dependent oxidoreductase domain"/>
    <property type="match status" value="1"/>
</dbReference>
<dbReference type="SUPFAM" id="SSF51430">
    <property type="entry name" value="NAD(P)-linked oxidoreductase"/>
    <property type="match status" value="1"/>
</dbReference>
<accession>A0A4Q7KGE7</accession>
<evidence type="ECO:0000256" key="2">
    <source>
        <dbReference type="ARBA" id="ARBA00022857"/>
    </source>
</evidence>
<comment type="caution">
    <text evidence="8">The sequence shown here is derived from an EMBL/GenBank/DDBJ whole genome shotgun (WGS) entry which is preliminary data.</text>
</comment>
<dbReference type="PANTHER" id="PTHR43827">
    <property type="entry name" value="2,5-DIKETO-D-GLUCONIC ACID REDUCTASE"/>
    <property type="match status" value="1"/>
</dbReference>
<dbReference type="EMBL" id="SGWQ01000015">
    <property type="protein sequence ID" value="RZS31232.1"/>
    <property type="molecule type" value="Genomic_DNA"/>
</dbReference>
<feature type="site" description="Lowers pKa of active site Tyr" evidence="6">
    <location>
        <position position="76"/>
    </location>
</feature>
<keyword evidence="2" id="KW-0521">NADP</keyword>
<organism evidence="8 9">
    <name type="scientific">Herbihabitans rhizosphaerae</name>
    <dbReference type="NCBI Taxonomy" id="1872711"/>
    <lineage>
        <taxon>Bacteria</taxon>
        <taxon>Bacillati</taxon>
        <taxon>Actinomycetota</taxon>
        <taxon>Actinomycetes</taxon>
        <taxon>Pseudonocardiales</taxon>
        <taxon>Pseudonocardiaceae</taxon>
        <taxon>Herbihabitans</taxon>
    </lineage>
</organism>
<comment type="similarity">
    <text evidence="1">Belongs to the aldo/keto reductase family.</text>
</comment>
<evidence type="ECO:0000256" key="4">
    <source>
        <dbReference type="PIRSR" id="PIRSR000097-1"/>
    </source>
</evidence>
<feature type="domain" description="NADP-dependent oxidoreductase" evidence="7">
    <location>
        <begin position="18"/>
        <end position="259"/>
    </location>
</feature>
<keyword evidence="9" id="KW-1185">Reference proteome</keyword>
<evidence type="ECO:0000256" key="1">
    <source>
        <dbReference type="ARBA" id="ARBA00007905"/>
    </source>
</evidence>
<feature type="active site" description="Proton donor" evidence="4">
    <location>
        <position position="51"/>
    </location>
</feature>